<dbReference type="AlphaFoldDB" id="A0A917VE13"/>
<reference evidence="1" key="2">
    <citation type="submission" date="2020-09" db="EMBL/GenBank/DDBJ databases">
        <authorList>
            <person name="Sun Q."/>
            <person name="Zhou Y."/>
        </authorList>
    </citation>
    <scope>NUCLEOTIDE SEQUENCE</scope>
    <source>
        <strain evidence="1">CGMCC 4.7278</strain>
    </source>
</reference>
<reference evidence="1" key="1">
    <citation type="journal article" date="2014" name="Int. J. Syst. Evol. Microbiol.">
        <title>Complete genome sequence of Corynebacterium casei LMG S-19264T (=DSM 44701T), isolated from a smear-ripened cheese.</title>
        <authorList>
            <consortium name="US DOE Joint Genome Institute (JGI-PGF)"/>
            <person name="Walter F."/>
            <person name="Albersmeier A."/>
            <person name="Kalinowski J."/>
            <person name="Ruckert C."/>
        </authorList>
    </citation>
    <scope>NUCLEOTIDE SEQUENCE</scope>
    <source>
        <strain evidence="1">CGMCC 4.7278</strain>
    </source>
</reference>
<accession>A0A917VE13</accession>
<proteinExistence type="predicted"/>
<organism evidence="1 2">
    <name type="scientific">Nocardia camponoti</name>
    <dbReference type="NCBI Taxonomy" id="1616106"/>
    <lineage>
        <taxon>Bacteria</taxon>
        <taxon>Bacillati</taxon>
        <taxon>Actinomycetota</taxon>
        <taxon>Actinomycetes</taxon>
        <taxon>Mycobacteriales</taxon>
        <taxon>Nocardiaceae</taxon>
        <taxon>Nocardia</taxon>
    </lineage>
</organism>
<name>A0A917VE13_9NOCA</name>
<protein>
    <submittedName>
        <fullName evidence="1">Uncharacterized protein</fullName>
    </submittedName>
</protein>
<gene>
    <name evidence="1" type="ORF">GCM10011591_46060</name>
</gene>
<sequence length="189" mass="19986">MSTQTRRPIVGGIAGGVGTTTVAHLVDGVDVGVVDAEGTRQVDVLVTRATAVAVNWAISTAKAMRTRPILVVVANSTGHWPAVVERRLKMAATNLSTPVVRLGWCSPLAASDNPWELLAEAAFHPDRKAHRWANDALECHIAVVKAVQERHSTESSSVPAPFGGEVAAYPDPAPLAAVDLSHRPVKRVS</sequence>
<dbReference type="Proteomes" id="UP000612956">
    <property type="component" value="Unassembled WGS sequence"/>
</dbReference>
<dbReference type="EMBL" id="BMMW01000007">
    <property type="protein sequence ID" value="GGK68741.1"/>
    <property type="molecule type" value="Genomic_DNA"/>
</dbReference>
<evidence type="ECO:0000313" key="2">
    <source>
        <dbReference type="Proteomes" id="UP000612956"/>
    </source>
</evidence>
<keyword evidence="2" id="KW-1185">Reference proteome</keyword>
<dbReference type="RefSeq" id="WP_188831171.1">
    <property type="nucleotide sequence ID" value="NZ_BMMW01000007.1"/>
</dbReference>
<comment type="caution">
    <text evidence="1">The sequence shown here is derived from an EMBL/GenBank/DDBJ whole genome shotgun (WGS) entry which is preliminary data.</text>
</comment>
<evidence type="ECO:0000313" key="1">
    <source>
        <dbReference type="EMBL" id="GGK68741.1"/>
    </source>
</evidence>